<dbReference type="Proteomes" id="UP001633002">
    <property type="component" value="Unassembled WGS sequence"/>
</dbReference>
<dbReference type="EMBL" id="JBJQOH010000007">
    <property type="protein sequence ID" value="KAL3678447.1"/>
    <property type="molecule type" value="Genomic_DNA"/>
</dbReference>
<proteinExistence type="predicted"/>
<reference evidence="2 3" key="1">
    <citation type="submission" date="2024-09" db="EMBL/GenBank/DDBJ databases">
        <title>Chromosome-scale assembly of Riccia sorocarpa.</title>
        <authorList>
            <person name="Paukszto L."/>
        </authorList>
    </citation>
    <scope>NUCLEOTIDE SEQUENCE [LARGE SCALE GENOMIC DNA]</scope>
    <source>
        <strain evidence="2">LP-2024</strain>
        <tissue evidence="2">Aerial parts of the thallus</tissue>
    </source>
</reference>
<evidence type="ECO:0000256" key="1">
    <source>
        <dbReference type="SAM" id="MobiDB-lite"/>
    </source>
</evidence>
<evidence type="ECO:0000313" key="3">
    <source>
        <dbReference type="Proteomes" id="UP001633002"/>
    </source>
</evidence>
<sequence>MEVHAYLYSRSKPHFSRFKLNIIDPYVIIVKLDLSNGSSTCRGTRISSNLRDSPALVDSPVSHNTRQAMLRKNKKVLQKDIPEERTSGVPADSGFDSRISRSLDADAADNPPRLRGEQGETPQSRRLPDVPPGKLTSPLGQSIARSLFTDGDTEDSAEPFRIRVEIGVEFTPLDESLQSKSEAMAAESSSEADMRAIVPVDTVAREARHDVKSGGVLKSILNACKYQKSTPLPPVPLCMMRPTEAVRSLQTRNDIEGLKDSVATLGYLNDHQAFFCQAFNIKGEEEKIKDTDIEKWDERWKREYKNFVDEIRGTEWDFLKDLFIFIWDGNHRWHAWMEYAKDHPTSRDCHLRVKAILINGKGKETLLMIHFTTMNR</sequence>
<organism evidence="2 3">
    <name type="scientific">Riccia sorocarpa</name>
    <dbReference type="NCBI Taxonomy" id="122646"/>
    <lineage>
        <taxon>Eukaryota</taxon>
        <taxon>Viridiplantae</taxon>
        <taxon>Streptophyta</taxon>
        <taxon>Embryophyta</taxon>
        <taxon>Marchantiophyta</taxon>
        <taxon>Marchantiopsida</taxon>
        <taxon>Marchantiidae</taxon>
        <taxon>Marchantiales</taxon>
        <taxon>Ricciaceae</taxon>
        <taxon>Riccia</taxon>
    </lineage>
</organism>
<evidence type="ECO:0000313" key="2">
    <source>
        <dbReference type="EMBL" id="KAL3678447.1"/>
    </source>
</evidence>
<gene>
    <name evidence="2" type="ORF">R1sor_021403</name>
</gene>
<protein>
    <submittedName>
        <fullName evidence="2">Uncharacterized protein</fullName>
    </submittedName>
</protein>
<dbReference type="AlphaFoldDB" id="A0ABD3GIT5"/>
<name>A0ABD3GIT5_9MARC</name>
<comment type="caution">
    <text evidence="2">The sequence shown here is derived from an EMBL/GenBank/DDBJ whole genome shotgun (WGS) entry which is preliminary data.</text>
</comment>
<feature type="region of interest" description="Disordered" evidence="1">
    <location>
        <begin position="78"/>
        <end position="139"/>
    </location>
</feature>
<keyword evidence="3" id="KW-1185">Reference proteome</keyword>
<accession>A0ABD3GIT5</accession>